<name>A0A0P9LWT1_PSECA</name>
<dbReference type="AlphaFoldDB" id="A0A0P9LWT1"/>
<gene>
    <name evidence="1" type="ORF">ALO81_200354</name>
</gene>
<sequence length="143" mass="15235">MFVGQVTAIGTVVGDGLVLLAQCLGQGQGFLGINAVGLAHVHLKVQQCERQRCRRLLLFHTRLDHVCGLHSARIGHLGGIRLIDDAVLVIKRGISGDHEAGLGTTATNGQACRHRVVKRTGVTLVGQVAIHDQPQDRGLHAAH</sequence>
<protein>
    <submittedName>
        <fullName evidence="1">Arylsulfatase regulator</fullName>
    </submittedName>
</protein>
<dbReference type="Proteomes" id="UP000050564">
    <property type="component" value="Unassembled WGS sequence"/>
</dbReference>
<dbReference type="EMBL" id="LJPX01000268">
    <property type="protein sequence ID" value="KPW74961.1"/>
    <property type="molecule type" value="Genomic_DNA"/>
</dbReference>
<organism evidence="1 2">
    <name type="scientific">Pseudomonas cannabina</name>
    <dbReference type="NCBI Taxonomy" id="86840"/>
    <lineage>
        <taxon>Bacteria</taxon>
        <taxon>Pseudomonadati</taxon>
        <taxon>Pseudomonadota</taxon>
        <taxon>Gammaproteobacteria</taxon>
        <taxon>Pseudomonadales</taxon>
        <taxon>Pseudomonadaceae</taxon>
        <taxon>Pseudomonas</taxon>
    </lineage>
</organism>
<reference evidence="1 2" key="1">
    <citation type="submission" date="2015-09" db="EMBL/GenBank/DDBJ databases">
        <title>Genome announcement of multiple Pseudomonas syringae strains.</title>
        <authorList>
            <person name="Thakur S."/>
            <person name="Wang P.W."/>
            <person name="Gong Y."/>
            <person name="Weir B.S."/>
            <person name="Guttman D.S."/>
        </authorList>
    </citation>
    <scope>NUCLEOTIDE SEQUENCE [LARGE SCALE GENOMIC DNA]</scope>
    <source>
        <strain evidence="1 2">ICMP2823</strain>
    </source>
</reference>
<evidence type="ECO:0000313" key="1">
    <source>
        <dbReference type="EMBL" id="KPW74961.1"/>
    </source>
</evidence>
<proteinExistence type="predicted"/>
<comment type="caution">
    <text evidence="1">The sequence shown here is derived from an EMBL/GenBank/DDBJ whole genome shotgun (WGS) entry which is preliminary data.</text>
</comment>
<accession>A0A0P9LWT1</accession>
<evidence type="ECO:0000313" key="2">
    <source>
        <dbReference type="Proteomes" id="UP000050564"/>
    </source>
</evidence>